<proteinExistence type="predicted"/>
<gene>
    <name evidence="1" type="ORF">EDS130_LOCUS27271</name>
</gene>
<accession>A0A814Z5L2</accession>
<evidence type="ECO:0000313" key="2">
    <source>
        <dbReference type="Proteomes" id="UP000663852"/>
    </source>
</evidence>
<name>A0A814Z5L2_ADIRI</name>
<dbReference type="AlphaFoldDB" id="A0A814Z5L2"/>
<reference evidence="1" key="1">
    <citation type="submission" date="2021-02" db="EMBL/GenBank/DDBJ databases">
        <authorList>
            <person name="Nowell W R."/>
        </authorList>
    </citation>
    <scope>NUCLEOTIDE SEQUENCE</scope>
</reference>
<protein>
    <submittedName>
        <fullName evidence="1">Uncharacterized protein</fullName>
    </submittedName>
</protein>
<sequence length="112" mass="12800">MHLTDMLRWERDGPTQLIAAPPAEIRRQGIRRIRSGSTQSVPKPTQTDPVAGTIDLDILWIFTRNKRNPASNNHRPGKYFISSAFPSSGLRNNYHTKRQHQNILISSAELHF</sequence>
<comment type="caution">
    <text evidence="1">The sequence shown here is derived from an EMBL/GenBank/DDBJ whole genome shotgun (WGS) entry which is preliminary data.</text>
</comment>
<dbReference type="Proteomes" id="UP000663852">
    <property type="component" value="Unassembled WGS sequence"/>
</dbReference>
<evidence type="ECO:0000313" key="1">
    <source>
        <dbReference type="EMBL" id="CAF1237463.1"/>
    </source>
</evidence>
<organism evidence="1 2">
    <name type="scientific">Adineta ricciae</name>
    <name type="common">Rotifer</name>
    <dbReference type="NCBI Taxonomy" id="249248"/>
    <lineage>
        <taxon>Eukaryota</taxon>
        <taxon>Metazoa</taxon>
        <taxon>Spiralia</taxon>
        <taxon>Gnathifera</taxon>
        <taxon>Rotifera</taxon>
        <taxon>Eurotatoria</taxon>
        <taxon>Bdelloidea</taxon>
        <taxon>Adinetida</taxon>
        <taxon>Adinetidae</taxon>
        <taxon>Adineta</taxon>
    </lineage>
</organism>
<dbReference type="EMBL" id="CAJNOJ010000170">
    <property type="protein sequence ID" value="CAF1237463.1"/>
    <property type="molecule type" value="Genomic_DNA"/>
</dbReference>